<gene>
    <name evidence="2" type="ORF">GON04_11140</name>
</gene>
<dbReference type="Proteomes" id="UP000469385">
    <property type="component" value="Unassembled WGS sequence"/>
</dbReference>
<evidence type="ECO:0008006" key="4">
    <source>
        <dbReference type="Google" id="ProtNLM"/>
    </source>
</evidence>
<evidence type="ECO:0000313" key="3">
    <source>
        <dbReference type="Proteomes" id="UP000469385"/>
    </source>
</evidence>
<organism evidence="2 3">
    <name type="scientific">Ramlibacter pinisoli</name>
    <dbReference type="NCBI Taxonomy" id="2682844"/>
    <lineage>
        <taxon>Bacteria</taxon>
        <taxon>Pseudomonadati</taxon>
        <taxon>Pseudomonadota</taxon>
        <taxon>Betaproteobacteria</taxon>
        <taxon>Burkholderiales</taxon>
        <taxon>Comamonadaceae</taxon>
        <taxon>Ramlibacter</taxon>
    </lineage>
</organism>
<protein>
    <recommendedName>
        <fullName evidence="4">Restriction endonuclease</fullName>
    </recommendedName>
</protein>
<name>A0A6N8IT49_9BURK</name>
<proteinExistence type="predicted"/>
<evidence type="ECO:0000256" key="1">
    <source>
        <dbReference type="SAM" id="MobiDB-lite"/>
    </source>
</evidence>
<dbReference type="RefSeq" id="WP_157397945.1">
    <property type="nucleotide sequence ID" value="NZ_WSEL01000003.1"/>
</dbReference>
<sequence>MVKAPADKGGTAEEALGHYFRAAGFFTLRGVPFRHDGEDLTDIDVWLYERGGGLQRRRYIVDAKYKAKPKTAERLLWTSGLRDAVGIDGAFVAATNVREANRRLAKRLSLTVLDFQALGGGAIGALVPKDRIFREDLLKQVGAVDKNRENKEWRAQLDDVLASALTSFGGSSTNVALRAASFFAHQVISSQPQSVVSALALRLFYLCASVAAASLDYVSAQAAFQTTEQRHKEVEDVLRFGADHGETKSRFDVAIRMTRELLPNGMPLSNQLREKIEQNIAAIPADLISDVVTKMFSKGALFESARQLEAAAHATELRGFSELPAEAKSLAGALLDFMAIDRQKVAAAWGPLFTPAETPAPSAAPSTPSSTQQLFGEST</sequence>
<feature type="region of interest" description="Disordered" evidence="1">
    <location>
        <begin position="356"/>
        <end position="379"/>
    </location>
</feature>
<dbReference type="AlphaFoldDB" id="A0A6N8IT49"/>
<reference evidence="2 3" key="1">
    <citation type="submission" date="2019-12" db="EMBL/GenBank/DDBJ databases">
        <authorList>
            <person name="Huq M.A."/>
        </authorList>
    </citation>
    <scope>NUCLEOTIDE SEQUENCE [LARGE SCALE GENOMIC DNA]</scope>
    <source>
        <strain evidence="2 3">MAH-25</strain>
    </source>
</reference>
<evidence type="ECO:0000313" key="2">
    <source>
        <dbReference type="EMBL" id="MVQ30007.1"/>
    </source>
</evidence>
<feature type="compositionally biased region" description="Low complexity" evidence="1">
    <location>
        <begin position="356"/>
        <end position="371"/>
    </location>
</feature>
<comment type="caution">
    <text evidence="2">The sequence shown here is derived from an EMBL/GenBank/DDBJ whole genome shotgun (WGS) entry which is preliminary data.</text>
</comment>
<accession>A0A6N8IT49</accession>
<dbReference type="EMBL" id="WSEL01000003">
    <property type="protein sequence ID" value="MVQ30007.1"/>
    <property type="molecule type" value="Genomic_DNA"/>
</dbReference>
<keyword evidence="3" id="KW-1185">Reference proteome</keyword>